<dbReference type="InterPro" id="IPR002347">
    <property type="entry name" value="SDR_fam"/>
</dbReference>
<dbReference type="PANTHER" id="PTHR44656:SF7">
    <property type="entry name" value="DEHYDROGENASE_REDUCTASE SDR FAMILY MEMBER 12"/>
    <property type="match status" value="1"/>
</dbReference>
<comment type="caution">
    <text evidence="1">The sequence shown here is derived from an EMBL/GenBank/DDBJ whole genome shotgun (WGS) entry which is preliminary data.</text>
</comment>
<dbReference type="InterPro" id="IPR036291">
    <property type="entry name" value="NAD(P)-bd_dom_sf"/>
</dbReference>
<keyword evidence="2" id="KW-1185">Reference proteome</keyword>
<accession>A0A930VSH1</accession>
<dbReference type="Pfam" id="PF00106">
    <property type="entry name" value="adh_short"/>
    <property type="match status" value="1"/>
</dbReference>
<dbReference type="InterPro" id="IPR052992">
    <property type="entry name" value="SDR_member_12"/>
</dbReference>
<dbReference type="SUPFAM" id="SSF51735">
    <property type="entry name" value="NAD(P)-binding Rossmann-fold domains"/>
    <property type="match status" value="1"/>
</dbReference>
<sequence length="325" mass="34509">MTLSGSLPRLLDSALDRSVVLGFSRIGLGVRSRLPGWPSDPPPGALLGRDVAVTGATSGLGLATALGVAALGARVHLVVRDEEKARGVVARISAATPSAVVEVHRCDVGDLDDVKRFAGSFVASGHRLDVLVHNAGVMPPKRTESPQGHELATAVHVLGPVLMTELLRPSFAASGGARVMLVTSGGMYAQALRADDPEYLRGSYSPTEAYARSKRAQVELLPILQQRWAPDGCLVWATHPGWAATPGVAESLPRFDRLTKPILRDGPGGADTTVWLSAVQPAPPGGGLWHDRRQRPTHFLPRTRPRAGDVDRMWAWVAEQTGITG</sequence>
<gene>
    <name evidence="1" type="ORF">ISU10_19840</name>
</gene>
<evidence type="ECO:0000313" key="2">
    <source>
        <dbReference type="Proteomes" id="UP000660668"/>
    </source>
</evidence>
<dbReference type="Proteomes" id="UP000660668">
    <property type="component" value="Unassembled WGS sequence"/>
</dbReference>
<dbReference type="Gene3D" id="3.40.50.720">
    <property type="entry name" value="NAD(P)-binding Rossmann-like Domain"/>
    <property type="match status" value="1"/>
</dbReference>
<proteinExistence type="predicted"/>
<name>A0A930VSH1_9ACTN</name>
<protein>
    <submittedName>
        <fullName evidence="1">SDR family NAD(P)-dependent oxidoreductase</fullName>
    </submittedName>
</protein>
<organism evidence="1 2">
    <name type="scientific">Nocardioides agariphilus</name>
    <dbReference type="NCBI Taxonomy" id="433664"/>
    <lineage>
        <taxon>Bacteria</taxon>
        <taxon>Bacillati</taxon>
        <taxon>Actinomycetota</taxon>
        <taxon>Actinomycetes</taxon>
        <taxon>Propionibacteriales</taxon>
        <taxon>Nocardioidaceae</taxon>
        <taxon>Nocardioides</taxon>
    </lineage>
</organism>
<dbReference type="RefSeq" id="WP_194698177.1">
    <property type="nucleotide sequence ID" value="NZ_JADKPO010000037.1"/>
</dbReference>
<dbReference type="EMBL" id="JADKPO010000037">
    <property type="protein sequence ID" value="MBF4770030.1"/>
    <property type="molecule type" value="Genomic_DNA"/>
</dbReference>
<evidence type="ECO:0000313" key="1">
    <source>
        <dbReference type="EMBL" id="MBF4770030.1"/>
    </source>
</evidence>
<reference evidence="1" key="1">
    <citation type="submission" date="2020-11" db="EMBL/GenBank/DDBJ databases">
        <title>Nocardioides cynanchi sp. nov., isolated from soil of rhizosphere of Cynanchum wilfordii.</title>
        <authorList>
            <person name="Lee J.-S."/>
            <person name="Suh M.K."/>
            <person name="Kim J.-S."/>
        </authorList>
    </citation>
    <scope>NUCLEOTIDE SEQUENCE</scope>
    <source>
        <strain evidence="1">KCTC 19276</strain>
    </source>
</reference>
<dbReference type="AlphaFoldDB" id="A0A930VSH1"/>
<dbReference type="PANTHER" id="PTHR44656">
    <property type="entry name" value="DEHYDROGENASE/REDUCTASE SDR FAMILY MEMBER 12"/>
    <property type="match status" value="1"/>
</dbReference>
<dbReference type="PRINTS" id="PR00081">
    <property type="entry name" value="GDHRDH"/>
</dbReference>